<feature type="transmembrane region" description="Helical" evidence="2">
    <location>
        <begin position="40"/>
        <end position="59"/>
    </location>
</feature>
<accession>A0A1L0BA03</accession>
<dbReference type="Proteomes" id="UP000182334">
    <property type="component" value="Chromosome I"/>
</dbReference>
<feature type="region of interest" description="Disordered" evidence="1">
    <location>
        <begin position="193"/>
        <end position="260"/>
    </location>
</feature>
<evidence type="ECO:0000313" key="3">
    <source>
        <dbReference type="EMBL" id="SGZ48067.1"/>
    </source>
</evidence>
<reference evidence="3 4" key="1">
    <citation type="submission" date="2016-10" db="EMBL/GenBank/DDBJ databases">
        <authorList>
            <person name="de Groot N.N."/>
        </authorList>
    </citation>
    <scope>NUCLEOTIDE SEQUENCE [LARGE SCALE GENOMIC DNA]</scope>
    <source>
        <strain evidence="3 4">CBS 141442</strain>
    </source>
</reference>
<organism evidence="3 4">
    <name type="scientific">Sungouiella intermedia</name>
    <dbReference type="NCBI Taxonomy" id="45354"/>
    <lineage>
        <taxon>Eukaryota</taxon>
        <taxon>Fungi</taxon>
        <taxon>Dikarya</taxon>
        <taxon>Ascomycota</taxon>
        <taxon>Saccharomycotina</taxon>
        <taxon>Pichiomycetes</taxon>
        <taxon>Metschnikowiaceae</taxon>
        <taxon>Sungouiella</taxon>
    </lineage>
</organism>
<keyword evidence="2" id="KW-0812">Transmembrane</keyword>
<proteinExistence type="predicted"/>
<feature type="transmembrane region" description="Helical" evidence="2">
    <location>
        <begin position="66"/>
        <end position="85"/>
    </location>
</feature>
<keyword evidence="4" id="KW-1185">Reference proteome</keyword>
<dbReference type="EMBL" id="LT635756">
    <property type="protein sequence ID" value="SGZ48067.1"/>
    <property type="molecule type" value="Genomic_DNA"/>
</dbReference>
<protein>
    <submittedName>
        <fullName evidence="3">CIC11C00000001805</fullName>
    </submittedName>
</protein>
<feature type="transmembrane region" description="Helical" evidence="2">
    <location>
        <begin position="141"/>
        <end position="166"/>
    </location>
</feature>
<feature type="compositionally biased region" description="Polar residues" evidence="1">
    <location>
        <begin position="217"/>
        <end position="260"/>
    </location>
</feature>
<dbReference type="STRING" id="45354.A0A1L0BA03"/>
<gene>
    <name evidence="3" type="ORF">SAMEA4029010_CIC11G00000001805</name>
</gene>
<keyword evidence="2" id="KW-1133">Transmembrane helix</keyword>
<evidence type="ECO:0000256" key="1">
    <source>
        <dbReference type="SAM" id="MobiDB-lite"/>
    </source>
</evidence>
<dbReference type="AlphaFoldDB" id="A0A1L0BA03"/>
<feature type="transmembrane region" description="Helical" evidence="2">
    <location>
        <begin position="91"/>
        <end position="110"/>
    </location>
</feature>
<keyword evidence="2" id="KW-0472">Membrane</keyword>
<evidence type="ECO:0000313" key="4">
    <source>
        <dbReference type="Proteomes" id="UP000182334"/>
    </source>
</evidence>
<name>A0A1L0BA03_9ASCO</name>
<sequence length="260" mass="29079">MTPVKPLNIQIPSKFSRFWKLSSLMTTYKYVRPICLGLRTLQILTALVLLIVACVNIVTTFDSHRIILVSIITGAISLCFYFPLVTPFVRFFPPIVVMFFEIMLTVWWIITFVNTKSYINDDCTQFRSDDRRTIACKTGKASFVVGIIGFVFSTLSLLLLVMFSLVGTFNNERVLGLRFFLLGGIVPKVATKSTETQPPIPHIESQRGGVGYDYENDTNCGNELQTLSSDGSLSENPRASEYPTTPENPFSDPTSRSSNG</sequence>
<evidence type="ECO:0000256" key="2">
    <source>
        <dbReference type="SAM" id="Phobius"/>
    </source>
</evidence>